<proteinExistence type="predicted"/>
<name>A0A3B0YK85_9ZZZZ</name>
<keyword evidence="3" id="KW-0808">Transferase</keyword>
<dbReference type="PANTHER" id="PTHR12526">
    <property type="entry name" value="GLYCOSYLTRANSFERASE"/>
    <property type="match status" value="1"/>
</dbReference>
<protein>
    <submittedName>
        <fullName evidence="3">Glycosyltransferase</fullName>
    </submittedName>
</protein>
<dbReference type="AlphaFoldDB" id="A0A3B0YK85"/>
<dbReference type="CDD" id="cd03819">
    <property type="entry name" value="GT4_WavL-like"/>
    <property type="match status" value="1"/>
</dbReference>
<sequence length="372" mass="41492">MAERKLTILQLLPALESGGVERGTLEIAQGLVKAGHRSRVVSGGGRLVSRLTGQGSEHIQLPVGHKSLWSLRLVYRLRRLMMSEHIDIVHARSRLPAWLAWLAWRGLPAERRPAFITTVHGLYSVGRYSRIMTRGERVIAVSGSARRYILDNYPQTDAAHIRVIERGIDPDIYPFGFRPGDSWISRWYQDFPFLLERQVLTLPGRITRLKGHVDFLHMLAGLVEAGLPVYGLIVGGEDPRHKAYADELQRTAQKLGLDGRVTFTGHRMDLRDVLSLSNMVFSLSRKPESFGRTVCEALSLGVPVVGYDHGGVGETLARVYPQGRVPAGNVELLTATARRLLEQPEPVDPAEFTSVQDMVDSTLAVYREVVPE</sequence>
<evidence type="ECO:0000313" key="3">
    <source>
        <dbReference type="EMBL" id="VAW75702.1"/>
    </source>
</evidence>
<dbReference type="Pfam" id="PF13439">
    <property type="entry name" value="Glyco_transf_4"/>
    <property type="match status" value="1"/>
</dbReference>
<dbReference type="SUPFAM" id="SSF53756">
    <property type="entry name" value="UDP-Glycosyltransferase/glycogen phosphorylase"/>
    <property type="match status" value="1"/>
</dbReference>
<dbReference type="Pfam" id="PF00534">
    <property type="entry name" value="Glycos_transf_1"/>
    <property type="match status" value="1"/>
</dbReference>
<dbReference type="EMBL" id="UOFM01000144">
    <property type="protein sequence ID" value="VAW75702.1"/>
    <property type="molecule type" value="Genomic_DNA"/>
</dbReference>
<gene>
    <name evidence="3" type="ORF">MNBD_GAMMA14-1682</name>
</gene>
<evidence type="ECO:0000259" key="2">
    <source>
        <dbReference type="Pfam" id="PF13439"/>
    </source>
</evidence>
<dbReference type="GO" id="GO:0016757">
    <property type="term" value="F:glycosyltransferase activity"/>
    <property type="evidence" value="ECO:0007669"/>
    <property type="project" value="InterPro"/>
</dbReference>
<evidence type="ECO:0000259" key="1">
    <source>
        <dbReference type="Pfam" id="PF00534"/>
    </source>
</evidence>
<dbReference type="Gene3D" id="3.40.50.2000">
    <property type="entry name" value="Glycogen Phosphorylase B"/>
    <property type="match status" value="2"/>
</dbReference>
<dbReference type="InterPro" id="IPR001296">
    <property type="entry name" value="Glyco_trans_1"/>
</dbReference>
<dbReference type="PANTHER" id="PTHR12526:SF638">
    <property type="entry name" value="SPORE COAT PROTEIN SA"/>
    <property type="match status" value="1"/>
</dbReference>
<feature type="domain" description="Glycosyltransferase subfamily 4-like N-terminal" evidence="2">
    <location>
        <begin position="18"/>
        <end position="171"/>
    </location>
</feature>
<reference evidence="3" key="1">
    <citation type="submission" date="2018-06" db="EMBL/GenBank/DDBJ databases">
        <authorList>
            <person name="Zhirakovskaya E."/>
        </authorList>
    </citation>
    <scope>NUCLEOTIDE SEQUENCE</scope>
</reference>
<feature type="domain" description="Glycosyl transferase family 1" evidence="1">
    <location>
        <begin position="196"/>
        <end position="345"/>
    </location>
</feature>
<accession>A0A3B0YK85</accession>
<dbReference type="InterPro" id="IPR028098">
    <property type="entry name" value="Glyco_trans_4-like_N"/>
</dbReference>
<organism evidence="3">
    <name type="scientific">hydrothermal vent metagenome</name>
    <dbReference type="NCBI Taxonomy" id="652676"/>
    <lineage>
        <taxon>unclassified sequences</taxon>
        <taxon>metagenomes</taxon>
        <taxon>ecological metagenomes</taxon>
    </lineage>
</organism>